<gene>
    <name evidence="12" type="ORF">TH4_01530</name>
</gene>
<reference evidence="12 13" key="1">
    <citation type="submission" date="2014-07" db="EMBL/GenBank/DDBJ databases">
        <title>Draft genome sequence of Thalassospira tepidiphila 1-1B.</title>
        <authorList>
            <person name="Lai Q."/>
            <person name="Shao Z."/>
        </authorList>
    </citation>
    <scope>NUCLEOTIDE SEQUENCE [LARGE SCALE GENOMIC DNA]</scope>
    <source>
        <strain evidence="12 13">MCCC 1A03514</strain>
    </source>
</reference>
<feature type="domain" description="ABC transporter" evidence="11">
    <location>
        <begin position="10"/>
        <end position="247"/>
    </location>
</feature>
<dbReference type="Gene3D" id="3.40.50.300">
    <property type="entry name" value="P-loop containing nucleotide triphosphate hydrolases"/>
    <property type="match status" value="1"/>
</dbReference>
<accession>A0A853L3C5</accession>
<keyword evidence="10" id="KW-0472">Membrane</keyword>
<evidence type="ECO:0000313" key="13">
    <source>
        <dbReference type="Proteomes" id="UP000094009"/>
    </source>
</evidence>
<keyword evidence="8" id="KW-0408">Iron</keyword>
<dbReference type="SUPFAM" id="SSF52540">
    <property type="entry name" value="P-loop containing nucleoside triphosphate hydrolases"/>
    <property type="match status" value="1"/>
</dbReference>
<dbReference type="PROSITE" id="PS50893">
    <property type="entry name" value="ABC_TRANSPORTER_2"/>
    <property type="match status" value="1"/>
</dbReference>
<dbReference type="GO" id="GO:0006826">
    <property type="term" value="P:iron ion transport"/>
    <property type="evidence" value="ECO:0007669"/>
    <property type="project" value="UniProtKB-KW"/>
</dbReference>
<evidence type="ECO:0000256" key="8">
    <source>
        <dbReference type="ARBA" id="ARBA00023004"/>
    </source>
</evidence>
<organism evidence="12 13">
    <name type="scientific">Thalassospira tepidiphila MCCC 1A03514</name>
    <dbReference type="NCBI Taxonomy" id="1177930"/>
    <lineage>
        <taxon>Bacteria</taxon>
        <taxon>Pseudomonadati</taxon>
        <taxon>Pseudomonadota</taxon>
        <taxon>Alphaproteobacteria</taxon>
        <taxon>Rhodospirillales</taxon>
        <taxon>Thalassospiraceae</taxon>
        <taxon>Thalassospira</taxon>
    </lineage>
</organism>
<comment type="similarity">
    <text evidence="2">Belongs to the ABC transporter superfamily.</text>
</comment>
<evidence type="ECO:0000259" key="11">
    <source>
        <dbReference type="PROSITE" id="PS50893"/>
    </source>
</evidence>
<evidence type="ECO:0000256" key="7">
    <source>
        <dbReference type="ARBA" id="ARBA00022840"/>
    </source>
</evidence>
<dbReference type="FunFam" id="3.40.50.300:FF:000134">
    <property type="entry name" value="Iron-enterobactin ABC transporter ATP-binding protein"/>
    <property type="match status" value="1"/>
</dbReference>
<dbReference type="InterPro" id="IPR027417">
    <property type="entry name" value="P-loop_NTPase"/>
</dbReference>
<dbReference type="AlphaFoldDB" id="A0A853L3C5"/>
<evidence type="ECO:0000256" key="4">
    <source>
        <dbReference type="ARBA" id="ARBA00022475"/>
    </source>
</evidence>
<keyword evidence="9" id="KW-0406">Ion transport</keyword>
<evidence type="ECO:0000256" key="6">
    <source>
        <dbReference type="ARBA" id="ARBA00022741"/>
    </source>
</evidence>
<dbReference type="Pfam" id="PF00005">
    <property type="entry name" value="ABC_tran"/>
    <property type="match status" value="1"/>
</dbReference>
<proteinExistence type="inferred from homology"/>
<dbReference type="PANTHER" id="PTHR42771">
    <property type="entry name" value="IRON(3+)-HYDROXAMATE IMPORT ATP-BINDING PROTEIN FHUC"/>
    <property type="match status" value="1"/>
</dbReference>
<evidence type="ECO:0000256" key="3">
    <source>
        <dbReference type="ARBA" id="ARBA00022448"/>
    </source>
</evidence>
<evidence type="ECO:0000256" key="9">
    <source>
        <dbReference type="ARBA" id="ARBA00023065"/>
    </source>
</evidence>
<evidence type="ECO:0000256" key="1">
    <source>
        <dbReference type="ARBA" id="ARBA00004202"/>
    </source>
</evidence>
<dbReference type="InterPro" id="IPR003439">
    <property type="entry name" value="ABC_transporter-like_ATP-bd"/>
</dbReference>
<keyword evidence="4" id="KW-1003">Cell membrane</keyword>
<protein>
    <submittedName>
        <fullName evidence="12">Iron ABC transporter substrate-binding protein</fullName>
    </submittedName>
</protein>
<evidence type="ECO:0000313" key="12">
    <source>
        <dbReference type="EMBL" id="OAZ11798.1"/>
    </source>
</evidence>
<dbReference type="CDD" id="cd03214">
    <property type="entry name" value="ABC_Iron-Siderophores_B12_Hemin"/>
    <property type="match status" value="1"/>
</dbReference>
<dbReference type="InterPro" id="IPR017871">
    <property type="entry name" value="ABC_transporter-like_CS"/>
</dbReference>
<dbReference type="PROSITE" id="PS00211">
    <property type="entry name" value="ABC_TRANSPORTER_1"/>
    <property type="match status" value="1"/>
</dbReference>
<dbReference type="EMBL" id="JPVZ01000001">
    <property type="protein sequence ID" value="OAZ11798.1"/>
    <property type="molecule type" value="Genomic_DNA"/>
</dbReference>
<name>A0A853L3C5_9PROT</name>
<comment type="caution">
    <text evidence="12">The sequence shown here is derived from an EMBL/GenBank/DDBJ whole genome shotgun (WGS) entry which is preliminary data.</text>
</comment>
<dbReference type="GO" id="GO:0005886">
    <property type="term" value="C:plasma membrane"/>
    <property type="evidence" value="ECO:0007669"/>
    <property type="project" value="UniProtKB-SubCell"/>
</dbReference>
<dbReference type="GO" id="GO:0016887">
    <property type="term" value="F:ATP hydrolysis activity"/>
    <property type="evidence" value="ECO:0007669"/>
    <property type="project" value="InterPro"/>
</dbReference>
<dbReference type="PANTHER" id="PTHR42771:SF2">
    <property type="entry name" value="IRON(3+)-HYDROXAMATE IMPORT ATP-BINDING PROTEIN FHUC"/>
    <property type="match status" value="1"/>
</dbReference>
<keyword evidence="7" id="KW-0067">ATP-binding</keyword>
<comment type="subcellular location">
    <subcellularLocation>
        <location evidence="1">Cell membrane</location>
        <topology evidence="1">Peripheral membrane protein</topology>
    </subcellularLocation>
</comment>
<keyword evidence="5" id="KW-0410">Iron transport</keyword>
<sequence>MDLSDRPAVLGMQKARFETARGVTLLDNISVTFRAGCLTAIVGHNGSGKSTALKMLAGLNKPTSGAVTLDGNDVGRFSAREFAKSVAYLAQDPGHGADYTVEELIALGRYPWHGPFGRLRERDKQSIERAILLTGLEALRKRAVSTLSGGERQRAWIAVTLAQQASCLLLDEPISALDLSHQYEILLLLEQLCKQDGLCIVAVLHDINLAARFADHIVALKGGKLIADAPPATIMQSDMLRDIFGMDMLVQPHPTNGHPFALANV</sequence>
<keyword evidence="6" id="KW-0547">Nucleotide-binding</keyword>
<dbReference type="InterPro" id="IPR051535">
    <property type="entry name" value="Siderophore_ABC-ATPase"/>
</dbReference>
<evidence type="ECO:0000256" key="2">
    <source>
        <dbReference type="ARBA" id="ARBA00005417"/>
    </source>
</evidence>
<dbReference type="Proteomes" id="UP000094009">
    <property type="component" value="Unassembled WGS sequence"/>
</dbReference>
<dbReference type="InterPro" id="IPR003593">
    <property type="entry name" value="AAA+_ATPase"/>
</dbReference>
<evidence type="ECO:0000256" key="10">
    <source>
        <dbReference type="ARBA" id="ARBA00023136"/>
    </source>
</evidence>
<dbReference type="GO" id="GO:0005524">
    <property type="term" value="F:ATP binding"/>
    <property type="evidence" value="ECO:0007669"/>
    <property type="project" value="UniProtKB-KW"/>
</dbReference>
<keyword evidence="3" id="KW-0813">Transport</keyword>
<evidence type="ECO:0000256" key="5">
    <source>
        <dbReference type="ARBA" id="ARBA00022496"/>
    </source>
</evidence>
<dbReference type="SMART" id="SM00382">
    <property type="entry name" value="AAA"/>
    <property type="match status" value="1"/>
</dbReference>